<dbReference type="SUPFAM" id="SSF56112">
    <property type="entry name" value="Protein kinase-like (PK-like)"/>
    <property type="match status" value="1"/>
</dbReference>
<dbReference type="InterPro" id="IPR011009">
    <property type="entry name" value="Kinase-like_dom_sf"/>
</dbReference>
<dbReference type="Proteomes" id="UP001470230">
    <property type="component" value="Unassembled WGS sequence"/>
</dbReference>
<accession>A0ABR2HIM6</accession>
<proteinExistence type="predicted"/>
<dbReference type="Gene3D" id="1.10.510.10">
    <property type="entry name" value="Transferase(Phosphotransferase) domain 1"/>
    <property type="match status" value="1"/>
</dbReference>
<protein>
    <recommendedName>
        <fullName evidence="3">Protein kinase domain-containing protein</fullName>
    </recommendedName>
</protein>
<organism evidence="1 2">
    <name type="scientific">Tritrichomonas musculus</name>
    <dbReference type="NCBI Taxonomy" id="1915356"/>
    <lineage>
        <taxon>Eukaryota</taxon>
        <taxon>Metamonada</taxon>
        <taxon>Parabasalia</taxon>
        <taxon>Tritrichomonadida</taxon>
        <taxon>Tritrichomonadidae</taxon>
        <taxon>Tritrichomonas</taxon>
    </lineage>
</organism>
<keyword evidence="2" id="KW-1185">Reference proteome</keyword>
<reference evidence="1 2" key="1">
    <citation type="submission" date="2024-04" db="EMBL/GenBank/DDBJ databases">
        <title>Tritrichomonas musculus Genome.</title>
        <authorList>
            <person name="Alves-Ferreira E."/>
            <person name="Grigg M."/>
            <person name="Lorenzi H."/>
            <person name="Galac M."/>
        </authorList>
    </citation>
    <scope>NUCLEOTIDE SEQUENCE [LARGE SCALE GENOMIC DNA]</scope>
    <source>
        <strain evidence="1 2">EAF2021</strain>
    </source>
</reference>
<comment type="caution">
    <text evidence="1">The sequence shown here is derived from an EMBL/GenBank/DDBJ whole genome shotgun (WGS) entry which is preliminary data.</text>
</comment>
<evidence type="ECO:0008006" key="3">
    <source>
        <dbReference type="Google" id="ProtNLM"/>
    </source>
</evidence>
<sequence>MTVNLESFRVDPKKFSESWNSYNVIRDSDGTLCECRLNYPSLNYDEEKANFLMKVEMLANCQHPAITPLIGFSEGDKDGYLYMLIKEDSLKTIGRFSRYPPEYNDTAKQIILYGIACSLEYLHNKGFSKLFCWIGIFIHFFRISASLVEIIWCWRSTRPYLCQVIHFLLLKF</sequence>
<evidence type="ECO:0000313" key="1">
    <source>
        <dbReference type="EMBL" id="KAK8847308.1"/>
    </source>
</evidence>
<evidence type="ECO:0000313" key="2">
    <source>
        <dbReference type="Proteomes" id="UP001470230"/>
    </source>
</evidence>
<gene>
    <name evidence="1" type="ORF">M9Y10_019895</name>
</gene>
<dbReference type="EMBL" id="JAPFFF010000028">
    <property type="protein sequence ID" value="KAK8847308.1"/>
    <property type="molecule type" value="Genomic_DNA"/>
</dbReference>
<name>A0ABR2HIM6_9EUKA</name>